<comment type="caution">
    <text evidence="1">The sequence shown here is derived from an EMBL/GenBank/DDBJ whole genome shotgun (WGS) entry which is preliminary data.</text>
</comment>
<sequence length="240" mass="28061">MLMIANSRCKALRGRSLFPIEMREIYKLLIQSFHLVQSIECGWYSSAVQAEAKKLEYLERALAAHIARHWNLDDELAPFTDEESAFEWLGGGDDLNSEVGDYLGGSDRYFERTMWHLLSETWEWLNSAIQAEKIVEREHWNRGIESRSRLPEHIFNFIRDICVIWSRFVDPDLGLPRRDPDPDNPLIRFVRLPLEKLLGEHCPPNKTLHTAIIDHIRPVALEIVHSAKEREVEFSDPDFR</sequence>
<accession>A0A271K8R4</accession>
<evidence type="ECO:0000313" key="2">
    <source>
        <dbReference type="Proteomes" id="UP000215931"/>
    </source>
</evidence>
<name>A0A271K8R4_9HYPH</name>
<reference evidence="1 2" key="1">
    <citation type="submission" date="2017-08" db="EMBL/GenBank/DDBJ databases">
        <title>Mesorhizobium wenxinae sp. nov., a novel rhizobial species isolated from root nodules of chickpea (Cicer arietinum L.).</title>
        <authorList>
            <person name="Zhang J."/>
        </authorList>
    </citation>
    <scope>NUCLEOTIDE SEQUENCE [LARGE SCALE GENOMIC DNA]</scope>
    <source>
        <strain evidence="2">WYCCWR 10019</strain>
    </source>
</reference>
<dbReference type="Proteomes" id="UP000215931">
    <property type="component" value="Unassembled WGS sequence"/>
</dbReference>
<keyword evidence="2" id="KW-1185">Reference proteome</keyword>
<dbReference type="AlphaFoldDB" id="A0A271K8R4"/>
<organism evidence="1 2">
    <name type="scientific">Mesorhizobium wenxiniae</name>
    <dbReference type="NCBI Taxonomy" id="2014805"/>
    <lineage>
        <taxon>Bacteria</taxon>
        <taxon>Pseudomonadati</taxon>
        <taxon>Pseudomonadota</taxon>
        <taxon>Alphaproteobacteria</taxon>
        <taxon>Hyphomicrobiales</taxon>
        <taxon>Phyllobacteriaceae</taxon>
        <taxon>Mesorhizobium</taxon>
    </lineage>
</organism>
<gene>
    <name evidence="1" type="ORF">CIT31_29855</name>
</gene>
<protein>
    <submittedName>
        <fullName evidence="1">Uncharacterized protein</fullName>
    </submittedName>
</protein>
<proteinExistence type="predicted"/>
<evidence type="ECO:0000313" key="1">
    <source>
        <dbReference type="EMBL" id="PAP92163.1"/>
    </source>
</evidence>
<dbReference type="EMBL" id="NPKH01000037">
    <property type="protein sequence ID" value="PAP92163.1"/>
    <property type="molecule type" value="Genomic_DNA"/>
</dbReference>